<dbReference type="PANTHER" id="PTHR46641:SF2">
    <property type="entry name" value="FMRFAMIDE RECEPTOR"/>
    <property type="match status" value="1"/>
</dbReference>
<comment type="caution">
    <text evidence="7">The sequence shown here is derived from an EMBL/GenBank/DDBJ whole genome shotgun (WGS) entry which is preliminary data.</text>
</comment>
<feature type="transmembrane region" description="Helical" evidence="5">
    <location>
        <begin position="148"/>
        <end position="175"/>
    </location>
</feature>
<dbReference type="GO" id="GO:0016020">
    <property type="term" value="C:membrane"/>
    <property type="evidence" value="ECO:0007669"/>
    <property type="project" value="UniProtKB-SubCell"/>
</dbReference>
<dbReference type="Gene3D" id="1.20.1070.10">
    <property type="entry name" value="Rhodopsin 7-helix transmembrane proteins"/>
    <property type="match status" value="1"/>
</dbReference>
<evidence type="ECO:0000256" key="5">
    <source>
        <dbReference type="SAM" id="Phobius"/>
    </source>
</evidence>
<dbReference type="InterPro" id="IPR052954">
    <property type="entry name" value="GPCR-Ligand_Int"/>
</dbReference>
<accession>A0ABD2Q074</accession>
<name>A0ABD2Q074_9PLAT</name>
<evidence type="ECO:0000259" key="6">
    <source>
        <dbReference type="PROSITE" id="PS50262"/>
    </source>
</evidence>
<feature type="transmembrane region" description="Helical" evidence="5">
    <location>
        <begin position="55"/>
        <end position="73"/>
    </location>
</feature>
<evidence type="ECO:0000256" key="2">
    <source>
        <dbReference type="ARBA" id="ARBA00022692"/>
    </source>
</evidence>
<evidence type="ECO:0000256" key="3">
    <source>
        <dbReference type="ARBA" id="ARBA00022989"/>
    </source>
</evidence>
<organism evidence="7 8">
    <name type="scientific">Cichlidogyrus casuarinus</name>
    <dbReference type="NCBI Taxonomy" id="1844966"/>
    <lineage>
        <taxon>Eukaryota</taxon>
        <taxon>Metazoa</taxon>
        <taxon>Spiralia</taxon>
        <taxon>Lophotrochozoa</taxon>
        <taxon>Platyhelminthes</taxon>
        <taxon>Monogenea</taxon>
        <taxon>Monopisthocotylea</taxon>
        <taxon>Dactylogyridea</taxon>
        <taxon>Ancyrocephalidae</taxon>
        <taxon>Cichlidogyrus</taxon>
    </lineage>
</organism>
<evidence type="ECO:0000256" key="4">
    <source>
        <dbReference type="ARBA" id="ARBA00023136"/>
    </source>
</evidence>
<feature type="transmembrane region" description="Helical" evidence="5">
    <location>
        <begin position="309"/>
        <end position="330"/>
    </location>
</feature>
<proteinExistence type="predicted"/>
<dbReference type="EMBL" id="JBJKFK010002176">
    <property type="protein sequence ID" value="KAL3311511.1"/>
    <property type="molecule type" value="Genomic_DNA"/>
</dbReference>
<sequence length="522" mass="60524">MDDNRGNSISENWAKIVLIMYLGTPIQVVGIFTSLLTFVMFCYDRITPKTTRHMLQFISVIDAALLIVGLLYLNTKACYLTVQLTNPAYLPDVLWMYKWRNDNKKVLLYMINWCEMTRNWTVVLVGIERYMVTCKPLQASRIWTVRRTHLALILICLCCTLLRIPEIVDIIIFLQETESHEKTKQIQLSRSYIEFLFMGVLPMALLGFCSISIIRVLSSMRVLGAHPQSDRSNDVPICSYSENQDSCRMTNAVRNKRFIKMGVASMSYGEIGNGYSIYTGPSLSIQLPQKNINSAREEIRRRRLKVTRMIMIVLLMFVISAMPSIIYWGLNIVTVNCTGTEGTKWLDSWSDVMVSVHWFVSLSYSTSNFFVYILYMPKYREIIRYLLCVKPCKSSANSRLECVRLQSRKNSPHLENYYLSTIDKRYEEHNCCSFECSCWLMRSLRQAINTLCSVVCCYARKTRYESAPVRMYRGDILRHIPREPRNLYQYNSTLLMKPEKIKSNSAANQSQLQMATLNGALR</sequence>
<dbReference type="PANTHER" id="PTHR46641">
    <property type="entry name" value="FMRFAMIDE RECEPTOR-RELATED"/>
    <property type="match status" value="1"/>
</dbReference>
<evidence type="ECO:0000256" key="1">
    <source>
        <dbReference type="ARBA" id="ARBA00004370"/>
    </source>
</evidence>
<reference evidence="7 8" key="1">
    <citation type="submission" date="2024-11" db="EMBL/GenBank/DDBJ databases">
        <title>Adaptive evolution of stress response genes in parasites aligns with host niche diversity.</title>
        <authorList>
            <person name="Hahn C."/>
            <person name="Resl P."/>
        </authorList>
    </citation>
    <scope>NUCLEOTIDE SEQUENCE [LARGE SCALE GENOMIC DNA]</scope>
    <source>
        <strain evidence="7">EGGRZ-B1_66</strain>
        <tissue evidence="7">Body</tissue>
    </source>
</reference>
<feature type="transmembrane region" description="Helical" evidence="5">
    <location>
        <begin position="20"/>
        <end position="43"/>
    </location>
</feature>
<feature type="transmembrane region" description="Helical" evidence="5">
    <location>
        <begin position="195"/>
        <end position="217"/>
    </location>
</feature>
<dbReference type="AlphaFoldDB" id="A0ABD2Q074"/>
<dbReference type="Proteomes" id="UP001626550">
    <property type="component" value="Unassembled WGS sequence"/>
</dbReference>
<keyword evidence="2 5" id="KW-0812">Transmembrane</keyword>
<comment type="subcellular location">
    <subcellularLocation>
        <location evidence="1">Membrane</location>
    </subcellularLocation>
</comment>
<feature type="transmembrane region" description="Helical" evidence="5">
    <location>
        <begin position="356"/>
        <end position="375"/>
    </location>
</feature>
<keyword evidence="4 5" id="KW-0472">Membrane</keyword>
<dbReference type="SUPFAM" id="SSF81321">
    <property type="entry name" value="Family A G protein-coupled receptor-like"/>
    <property type="match status" value="1"/>
</dbReference>
<keyword evidence="8" id="KW-1185">Reference proteome</keyword>
<dbReference type="Pfam" id="PF00001">
    <property type="entry name" value="7tm_1"/>
    <property type="match status" value="1"/>
</dbReference>
<dbReference type="InterPro" id="IPR000276">
    <property type="entry name" value="GPCR_Rhodpsn"/>
</dbReference>
<gene>
    <name evidence="7" type="ORF">Ciccas_009908</name>
</gene>
<feature type="domain" description="G-protein coupled receptors family 1 profile" evidence="6">
    <location>
        <begin position="33"/>
        <end position="372"/>
    </location>
</feature>
<dbReference type="InterPro" id="IPR017452">
    <property type="entry name" value="GPCR_Rhodpsn_7TM"/>
</dbReference>
<keyword evidence="3 5" id="KW-1133">Transmembrane helix</keyword>
<evidence type="ECO:0000313" key="7">
    <source>
        <dbReference type="EMBL" id="KAL3311511.1"/>
    </source>
</evidence>
<evidence type="ECO:0000313" key="8">
    <source>
        <dbReference type="Proteomes" id="UP001626550"/>
    </source>
</evidence>
<protein>
    <recommendedName>
        <fullName evidence="6">G-protein coupled receptors family 1 profile domain-containing protein</fullName>
    </recommendedName>
</protein>
<dbReference type="PROSITE" id="PS50262">
    <property type="entry name" value="G_PROTEIN_RECEP_F1_2"/>
    <property type="match status" value="1"/>
</dbReference>